<comment type="caution">
    <text evidence="6">The sequence shown here is derived from an EMBL/GenBank/DDBJ whole genome shotgun (WGS) entry which is preliminary data.</text>
</comment>
<evidence type="ECO:0000313" key="6">
    <source>
        <dbReference type="EMBL" id="TCM63301.1"/>
    </source>
</evidence>
<evidence type="ECO:0000259" key="5">
    <source>
        <dbReference type="PROSITE" id="PS50931"/>
    </source>
</evidence>
<evidence type="ECO:0000313" key="7">
    <source>
        <dbReference type="Proteomes" id="UP000294963"/>
    </source>
</evidence>
<evidence type="ECO:0000256" key="2">
    <source>
        <dbReference type="ARBA" id="ARBA00023015"/>
    </source>
</evidence>
<dbReference type="PROSITE" id="PS50931">
    <property type="entry name" value="HTH_LYSR"/>
    <property type="match status" value="1"/>
</dbReference>
<dbReference type="PANTHER" id="PTHR30126">
    <property type="entry name" value="HTH-TYPE TRANSCRIPTIONAL REGULATOR"/>
    <property type="match status" value="1"/>
</dbReference>
<dbReference type="InterPro" id="IPR005119">
    <property type="entry name" value="LysR_subst-bd"/>
</dbReference>
<dbReference type="AlphaFoldDB" id="A0A4R1XJW2"/>
<dbReference type="GO" id="GO:0003700">
    <property type="term" value="F:DNA-binding transcription factor activity"/>
    <property type="evidence" value="ECO:0007669"/>
    <property type="project" value="InterPro"/>
</dbReference>
<dbReference type="GO" id="GO:0000976">
    <property type="term" value="F:transcription cis-regulatory region binding"/>
    <property type="evidence" value="ECO:0007669"/>
    <property type="project" value="TreeGrafter"/>
</dbReference>
<dbReference type="OrthoDB" id="8587655at2"/>
<feature type="domain" description="HTH lysR-type" evidence="5">
    <location>
        <begin position="5"/>
        <end position="62"/>
    </location>
</feature>
<sequence>MRQIPELKLIKIFTIIVKNKGFSNAQYELNLSTSALSTYMSQLETALDMKLCHRGRGGFSLTHKGELFYQEALRILQQFDQFVLRSAQIQGNLSGTLKIGLIDSIVSDTNIPLDLIIRHFSELYPHVYLRLQVQSPYELQLAVLEDRLDIAIGSFFSKMSGLIYHPLHQEQHWLYCSDQHPLFAQTELSTEHITGENMVNRGYWSQTELAKHGFQYSAATVESMEAQLILILSGKYIGYLPEHYAQQWVAQSRLKPLLPNTFGYQAPFSLITRRGRMKESILHSFKTMLLAKMQSKD</sequence>
<dbReference type="Gene3D" id="1.10.10.10">
    <property type="entry name" value="Winged helix-like DNA-binding domain superfamily/Winged helix DNA-binding domain"/>
    <property type="match status" value="1"/>
</dbReference>
<proteinExistence type="inferred from homology"/>
<evidence type="ECO:0000256" key="1">
    <source>
        <dbReference type="ARBA" id="ARBA00009437"/>
    </source>
</evidence>
<dbReference type="Gene3D" id="3.40.190.10">
    <property type="entry name" value="Periplasmic binding protein-like II"/>
    <property type="match status" value="2"/>
</dbReference>
<evidence type="ECO:0000256" key="3">
    <source>
        <dbReference type="ARBA" id="ARBA00023125"/>
    </source>
</evidence>
<dbReference type="CDD" id="cd05466">
    <property type="entry name" value="PBP2_LTTR_substrate"/>
    <property type="match status" value="1"/>
</dbReference>
<name>A0A4R1XJW2_ACICA</name>
<dbReference type="EMBL" id="SLVJ01000021">
    <property type="protein sequence ID" value="TCM63301.1"/>
    <property type="molecule type" value="Genomic_DNA"/>
</dbReference>
<dbReference type="SUPFAM" id="SSF46785">
    <property type="entry name" value="Winged helix' DNA-binding domain"/>
    <property type="match status" value="1"/>
</dbReference>
<keyword evidence="7" id="KW-1185">Reference proteome</keyword>
<dbReference type="InterPro" id="IPR000847">
    <property type="entry name" value="LysR_HTH_N"/>
</dbReference>
<keyword evidence="3" id="KW-0238">DNA-binding</keyword>
<comment type="similarity">
    <text evidence="1">Belongs to the LysR transcriptional regulatory family.</text>
</comment>
<dbReference type="InterPro" id="IPR036388">
    <property type="entry name" value="WH-like_DNA-bd_sf"/>
</dbReference>
<reference evidence="6 7" key="1">
    <citation type="submission" date="2019-03" db="EMBL/GenBank/DDBJ databases">
        <title>Genomic analyses of the natural microbiome of Caenorhabditis elegans.</title>
        <authorList>
            <person name="Samuel B."/>
        </authorList>
    </citation>
    <scope>NUCLEOTIDE SEQUENCE [LARGE SCALE GENOMIC DNA]</scope>
    <source>
        <strain evidence="6 7">JUb89</strain>
    </source>
</reference>
<dbReference type="SUPFAM" id="SSF53850">
    <property type="entry name" value="Periplasmic binding protein-like II"/>
    <property type="match status" value="1"/>
</dbReference>
<dbReference type="PANTHER" id="PTHR30126:SF98">
    <property type="entry name" value="HTH-TYPE TRANSCRIPTIONAL ACTIVATOR BAUR"/>
    <property type="match status" value="1"/>
</dbReference>
<keyword evidence="4" id="KW-0804">Transcription</keyword>
<protein>
    <submittedName>
        <fullName evidence="6">LysR family transcriptional regulator</fullName>
    </submittedName>
</protein>
<evidence type="ECO:0000256" key="4">
    <source>
        <dbReference type="ARBA" id="ARBA00023163"/>
    </source>
</evidence>
<keyword evidence="2" id="KW-0805">Transcription regulation</keyword>
<gene>
    <name evidence="6" type="ORF">EC844_12126</name>
</gene>
<accession>A0A4R1XJW2</accession>
<organism evidence="6 7">
    <name type="scientific">Acinetobacter calcoaceticus</name>
    <dbReference type="NCBI Taxonomy" id="471"/>
    <lineage>
        <taxon>Bacteria</taxon>
        <taxon>Pseudomonadati</taxon>
        <taxon>Pseudomonadota</taxon>
        <taxon>Gammaproteobacteria</taxon>
        <taxon>Moraxellales</taxon>
        <taxon>Moraxellaceae</taxon>
        <taxon>Acinetobacter</taxon>
        <taxon>Acinetobacter calcoaceticus/baumannii complex</taxon>
    </lineage>
</organism>
<dbReference type="Proteomes" id="UP000294963">
    <property type="component" value="Unassembled WGS sequence"/>
</dbReference>
<dbReference type="Pfam" id="PF00126">
    <property type="entry name" value="HTH_1"/>
    <property type="match status" value="1"/>
</dbReference>
<dbReference type="Pfam" id="PF03466">
    <property type="entry name" value="LysR_substrate"/>
    <property type="match status" value="1"/>
</dbReference>
<dbReference type="InterPro" id="IPR036390">
    <property type="entry name" value="WH_DNA-bd_sf"/>
</dbReference>